<evidence type="ECO:0000313" key="2">
    <source>
        <dbReference type="EMBL" id="TDL27861.1"/>
    </source>
</evidence>
<dbReference type="Proteomes" id="UP000294933">
    <property type="component" value="Unassembled WGS sequence"/>
</dbReference>
<dbReference type="VEuPathDB" id="FungiDB:BD410DRAFT_824663"/>
<sequence length="395" mass="43849">MLQQAIALGNPSALNQAGDADISYENLRMLSHTIWGDRRSGYTTFGYAMDAAKYDTGCIVIVSYTKNATETTCIENETLGYESYLLPRDVYPHIVPVLQTAPASRIVRAKLKTVKGSVKFSIRELRGQCRSIDPFEYLPSGDDSEDSSLLQEVMHLCRLDSQFIIKPSFVIVDDNPIAFRGYLTPYFAVGSPVDVLNRLEEGKTVTTKPKPDLDLNLHDATNHTAPDATSDSLRGVSDAASMKVLDWSVKEAWALQIISGVASLHNASIFSGDLKLDNILLGHDGCICLIDIAPKYGFSAEYLAPEQDIQRPERVTSTQSLRLVLWALSEEKPYLARSDVIPKIIWNESKDGAPMWYRELVHSCVGPVDQRPSAEMLLSKYPVNAVQNSIQHSRH</sequence>
<feature type="domain" description="Protein kinase" evidence="1">
    <location>
        <begin position="92"/>
        <end position="384"/>
    </location>
</feature>
<dbReference type="InterPro" id="IPR000719">
    <property type="entry name" value="Prot_kinase_dom"/>
</dbReference>
<dbReference type="GO" id="GO:0004672">
    <property type="term" value="F:protein kinase activity"/>
    <property type="evidence" value="ECO:0007669"/>
    <property type="project" value="InterPro"/>
</dbReference>
<dbReference type="STRING" id="50990.A0A4Y7QKW5"/>
<dbReference type="GO" id="GO:0007165">
    <property type="term" value="P:signal transduction"/>
    <property type="evidence" value="ECO:0007669"/>
    <property type="project" value="TreeGrafter"/>
</dbReference>
<keyword evidence="3" id="KW-1185">Reference proteome</keyword>
<dbReference type="EMBL" id="ML170158">
    <property type="protein sequence ID" value="TDL27861.1"/>
    <property type="molecule type" value="Genomic_DNA"/>
</dbReference>
<dbReference type="SUPFAM" id="SSF56112">
    <property type="entry name" value="Protein kinase-like (PK-like)"/>
    <property type="match status" value="1"/>
</dbReference>
<evidence type="ECO:0000313" key="3">
    <source>
        <dbReference type="Proteomes" id="UP000294933"/>
    </source>
</evidence>
<dbReference type="InterPro" id="IPR011009">
    <property type="entry name" value="Kinase-like_dom_sf"/>
</dbReference>
<gene>
    <name evidence="2" type="ORF">BD410DRAFT_824663</name>
</gene>
<reference evidence="2 3" key="1">
    <citation type="submission" date="2018-06" db="EMBL/GenBank/DDBJ databases">
        <title>A transcriptomic atlas of mushroom development highlights an independent origin of complex multicellularity.</title>
        <authorList>
            <consortium name="DOE Joint Genome Institute"/>
            <person name="Krizsan K."/>
            <person name="Almasi E."/>
            <person name="Merenyi Z."/>
            <person name="Sahu N."/>
            <person name="Viragh M."/>
            <person name="Koszo T."/>
            <person name="Mondo S."/>
            <person name="Kiss B."/>
            <person name="Balint B."/>
            <person name="Kues U."/>
            <person name="Barry K."/>
            <person name="Hegedus J.C."/>
            <person name="Henrissat B."/>
            <person name="Johnson J."/>
            <person name="Lipzen A."/>
            <person name="Ohm R."/>
            <person name="Nagy I."/>
            <person name="Pangilinan J."/>
            <person name="Yan J."/>
            <person name="Xiong Y."/>
            <person name="Grigoriev I.V."/>
            <person name="Hibbett D.S."/>
            <person name="Nagy L.G."/>
        </authorList>
    </citation>
    <scope>NUCLEOTIDE SEQUENCE [LARGE SCALE GENOMIC DNA]</scope>
    <source>
        <strain evidence="2 3">SZMC22713</strain>
    </source>
</reference>
<name>A0A4Y7QKW5_9AGAM</name>
<accession>A0A4Y7QKW5</accession>
<protein>
    <recommendedName>
        <fullName evidence="1">Protein kinase domain-containing protein</fullName>
    </recommendedName>
</protein>
<dbReference type="PANTHER" id="PTHR23257">
    <property type="entry name" value="SERINE-THREONINE PROTEIN KINASE"/>
    <property type="match status" value="1"/>
</dbReference>
<dbReference type="AlphaFoldDB" id="A0A4Y7QKW5"/>
<evidence type="ECO:0000259" key="1">
    <source>
        <dbReference type="PROSITE" id="PS50011"/>
    </source>
</evidence>
<dbReference type="Gene3D" id="1.10.510.10">
    <property type="entry name" value="Transferase(Phosphotransferase) domain 1"/>
    <property type="match status" value="1"/>
</dbReference>
<dbReference type="PROSITE" id="PS50011">
    <property type="entry name" value="PROTEIN_KINASE_DOM"/>
    <property type="match status" value="1"/>
</dbReference>
<organism evidence="2 3">
    <name type="scientific">Rickenella mellea</name>
    <dbReference type="NCBI Taxonomy" id="50990"/>
    <lineage>
        <taxon>Eukaryota</taxon>
        <taxon>Fungi</taxon>
        <taxon>Dikarya</taxon>
        <taxon>Basidiomycota</taxon>
        <taxon>Agaricomycotina</taxon>
        <taxon>Agaricomycetes</taxon>
        <taxon>Hymenochaetales</taxon>
        <taxon>Rickenellaceae</taxon>
        <taxon>Rickenella</taxon>
    </lineage>
</organism>
<dbReference type="PANTHER" id="PTHR23257:SF963">
    <property type="entry name" value="AT08303P"/>
    <property type="match status" value="1"/>
</dbReference>
<dbReference type="GO" id="GO:0005737">
    <property type="term" value="C:cytoplasm"/>
    <property type="evidence" value="ECO:0007669"/>
    <property type="project" value="TreeGrafter"/>
</dbReference>
<proteinExistence type="predicted"/>
<dbReference type="OrthoDB" id="3257280at2759"/>
<dbReference type="GO" id="GO:0005524">
    <property type="term" value="F:ATP binding"/>
    <property type="evidence" value="ECO:0007669"/>
    <property type="project" value="InterPro"/>
</dbReference>
<dbReference type="InterPro" id="IPR050167">
    <property type="entry name" value="Ser_Thr_protein_kinase"/>
</dbReference>